<keyword evidence="5" id="KW-0804">Transcription</keyword>
<evidence type="ECO:0000256" key="1">
    <source>
        <dbReference type="ARBA" id="ARBA00022553"/>
    </source>
</evidence>
<dbReference type="GO" id="GO:0000160">
    <property type="term" value="P:phosphorelay signal transduction system"/>
    <property type="evidence" value="ECO:0007669"/>
    <property type="project" value="UniProtKB-KW"/>
</dbReference>
<dbReference type="Proteomes" id="UP001165427">
    <property type="component" value="Unassembled WGS sequence"/>
</dbReference>
<gene>
    <name evidence="8" type="ORF">MRX98_09850</name>
</gene>
<reference evidence="8" key="1">
    <citation type="submission" date="2022-04" db="EMBL/GenBank/DDBJ databases">
        <title>Desulfatitalea alkaliphila sp. nov., a novel anaerobic sulfate-reducing bacterium isolated from terrestrial mud volcano, Taman Peninsula, Russia.</title>
        <authorList>
            <person name="Khomyakova M.A."/>
            <person name="Merkel A.Y."/>
            <person name="Slobodkin A.I."/>
        </authorList>
    </citation>
    <scope>NUCLEOTIDE SEQUENCE</scope>
    <source>
        <strain evidence="8">M08but</strain>
    </source>
</reference>
<dbReference type="RefSeq" id="WP_246906565.1">
    <property type="nucleotide sequence ID" value="NZ_JALJRB010000009.1"/>
</dbReference>
<dbReference type="SUPFAM" id="SSF52172">
    <property type="entry name" value="CheY-like"/>
    <property type="match status" value="1"/>
</dbReference>
<protein>
    <submittedName>
        <fullName evidence="8">Response regulator</fullName>
    </submittedName>
</protein>
<dbReference type="InterPro" id="IPR001789">
    <property type="entry name" value="Sig_transdc_resp-reg_receiver"/>
</dbReference>
<dbReference type="Gene3D" id="3.40.50.2300">
    <property type="match status" value="1"/>
</dbReference>
<dbReference type="PROSITE" id="PS50110">
    <property type="entry name" value="RESPONSE_REGULATORY"/>
    <property type="match status" value="1"/>
</dbReference>
<dbReference type="InterPro" id="IPR011006">
    <property type="entry name" value="CheY-like_superfamily"/>
</dbReference>
<evidence type="ECO:0000256" key="5">
    <source>
        <dbReference type="ARBA" id="ARBA00023163"/>
    </source>
</evidence>
<evidence type="ECO:0000313" key="8">
    <source>
        <dbReference type="EMBL" id="MCJ8500873.1"/>
    </source>
</evidence>
<evidence type="ECO:0000313" key="9">
    <source>
        <dbReference type="Proteomes" id="UP001165427"/>
    </source>
</evidence>
<proteinExistence type="predicted"/>
<evidence type="ECO:0000259" key="7">
    <source>
        <dbReference type="PROSITE" id="PS50110"/>
    </source>
</evidence>
<keyword evidence="9" id="KW-1185">Reference proteome</keyword>
<dbReference type="SMART" id="SM00448">
    <property type="entry name" value="REC"/>
    <property type="match status" value="1"/>
</dbReference>
<keyword evidence="4" id="KW-0238">DNA-binding</keyword>
<dbReference type="FunFam" id="3.40.50.2300:FF:000001">
    <property type="entry name" value="DNA-binding response regulator PhoB"/>
    <property type="match status" value="1"/>
</dbReference>
<dbReference type="GO" id="GO:0003677">
    <property type="term" value="F:DNA binding"/>
    <property type="evidence" value="ECO:0007669"/>
    <property type="project" value="UniProtKB-KW"/>
</dbReference>
<name>A0AA41R8K7_9BACT</name>
<evidence type="ECO:0000256" key="4">
    <source>
        <dbReference type="ARBA" id="ARBA00023125"/>
    </source>
</evidence>
<keyword evidence="3" id="KW-0805">Transcription regulation</keyword>
<sequence>MSPKKRILVVDDEPDHCALVRRILEKAGYEVDVAYDGRECLQKVCDQPPDAILLDVIMPETDGYTVCKTLKADQRFGHIPIIILTAEPAPQLATRFSHHQRVHTDADDYLPKPASAEQITRSVRNLLDRQPPA</sequence>
<dbReference type="EMBL" id="JALJRB010000009">
    <property type="protein sequence ID" value="MCJ8500873.1"/>
    <property type="molecule type" value="Genomic_DNA"/>
</dbReference>
<evidence type="ECO:0000256" key="6">
    <source>
        <dbReference type="PROSITE-ProRule" id="PRU00169"/>
    </source>
</evidence>
<organism evidence="8 9">
    <name type="scientific">Desulfatitalea alkaliphila</name>
    <dbReference type="NCBI Taxonomy" id="2929485"/>
    <lineage>
        <taxon>Bacteria</taxon>
        <taxon>Pseudomonadati</taxon>
        <taxon>Thermodesulfobacteriota</taxon>
        <taxon>Desulfobacteria</taxon>
        <taxon>Desulfobacterales</taxon>
        <taxon>Desulfosarcinaceae</taxon>
        <taxon>Desulfatitalea</taxon>
    </lineage>
</organism>
<keyword evidence="2" id="KW-0902">Two-component regulatory system</keyword>
<dbReference type="Pfam" id="PF00072">
    <property type="entry name" value="Response_reg"/>
    <property type="match status" value="1"/>
</dbReference>
<dbReference type="InterPro" id="IPR050595">
    <property type="entry name" value="Bact_response_regulator"/>
</dbReference>
<dbReference type="PANTHER" id="PTHR44591:SF3">
    <property type="entry name" value="RESPONSE REGULATORY DOMAIN-CONTAINING PROTEIN"/>
    <property type="match status" value="1"/>
</dbReference>
<accession>A0AA41R8K7</accession>
<comment type="caution">
    <text evidence="8">The sequence shown here is derived from an EMBL/GenBank/DDBJ whole genome shotgun (WGS) entry which is preliminary data.</text>
</comment>
<evidence type="ECO:0000256" key="3">
    <source>
        <dbReference type="ARBA" id="ARBA00023015"/>
    </source>
</evidence>
<dbReference type="PANTHER" id="PTHR44591">
    <property type="entry name" value="STRESS RESPONSE REGULATOR PROTEIN 1"/>
    <property type="match status" value="1"/>
</dbReference>
<evidence type="ECO:0000256" key="2">
    <source>
        <dbReference type="ARBA" id="ARBA00023012"/>
    </source>
</evidence>
<dbReference type="AlphaFoldDB" id="A0AA41R8K7"/>
<feature type="domain" description="Response regulatory" evidence="7">
    <location>
        <begin position="6"/>
        <end position="127"/>
    </location>
</feature>
<keyword evidence="1 6" id="KW-0597">Phosphoprotein</keyword>
<feature type="modified residue" description="4-aspartylphosphate" evidence="6">
    <location>
        <position position="55"/>
    </location>
</feature>